<evidence type="ECO:0000313" key="2">
    <source>
        <dbReference type="EMBL" id="KAG0667782.1"/>
    </source>
</evidence>
<dbReference type="EMBL" id="PUHR01000092">
    <property type="protein sequence ID" value="KAG0667782.1"/>
    <property type="molecule type" value="Genomic_DNA"/>
</dbReference>
<comment type="caution">
    <text evidence="2">The sequence shown here is derived from an EMBL/GenBank/DDBJ whole genome shotgun (WGS) entry which is preliminary data.</text>
</comment>
<feature type="domain" description="Nudix hydrolase" evidence="1">
    <location>
        <begin position="157"/>
        <end position="312"/>
    </location>
</feature>
<dbReference type="GO" id="GO:0044715">
    <property type="term" value="F:8-oxo-dGDP phosphatase activity"/>
    <property type="evidence" value="ECO:0007669"/>
    <property type="project" value="UniProtKB-ARBA"/>
</dbReference>
<dbReference type="FunFam" id="3.90.79.10:FF:000019">
    <property type="entry name" value="Thiamin pyrophosphokinase, putative"/>
    <property type="match status" value="1"/>
</dbReference>
<dbReference type="InterPro" id="IPR000086">
    <property type="entry name" value="NUDIX_hydrolase_dom"/>
</dbReference>
<keyword evidence="3" id="KW-1185">Reference proteome</keyword>
<dbReference type="InterPro" id="IPR031804">
    <property type="entry name" value="DUF4743"/>
</dbReference>
<evidence type="ECO:0000313" key="3">
    <source>
        <dbReference type="Proteomes" id="UP000750334"/>
    </source>
</evidence>
<gene>
    <name evidence="2" type="ORF">C6P45_005368</name>
</gene>
<accession>A0A9P7BAG5</accession>
<protein>
    <recommendedName>
        <fullName evidence="1">Nudix hydrolase domain-containing protein</fullName>
    </recommendedName>
</protein>
<organism evidence="2 3">
    <name type="scientific">Maudiozyma exigua</name>
    <name type="common">Yeast</name>
    <name type="synonym">Kazachstania exigua</name>
    <dbReference type="NCBI Taxonomy" id="34358"/>
    <lineage>
        <taxon>Eukaryota</taxon>
        <taxon>Fungi</taxon>
        <taxon>Dikarya</taxon>
        <taxon>Ascomycota</taxon>
        <taxon>Saccharomycotina</taxon>
        <taxon>Saccharomycetes</taxon>
        <taxon>Saccharomycetales</taxon>
        <taxon>Saccharomycetaceae</taxon>
        <taxon>Maudiozyma</taxon>
    </lineage>
</organism>
<name>A0A9P7BAG5_MAUEX</name>
<dbReference type="InterPro" id="IPR015797">
    <property type="entry name" value="NUDIX_hydrolase-like_dom_sf"/>
</dbReference>
<dbReference type="OrthoDB" id="10261522at2759"/>
<dbReference type="PROSITE" id="PS51462">
    <property type="entry name" value="NUDIX"/>
    <property type="match status" value="1"/>
</dbReference>
<dbReference type="CDD" id="cd03676">
    <property type="entry name" value="NUDIX_Tnr3_like"/>
    <property type="match status" value="1"/>
</dbReference>
<dbReference type="AlphaFoldDB" id="A0A9P7BAG5"/>
<reference evidence="2 3" key="1">
    <citation type="submission" date="2020-11" db="EMBL/GenBank/DDBJ databases">
        <title>Kefir isolates.</title>
        <authorList>
            <person name="Marcisauskas S."/>
            <person name="Kim Y."/>
            <person name="Blasche S."/>
        </authorList>
    </citation>
    <scope>NUCLEOTIDE SEQUENCE [LARGE SCALE GENOMIC DNA]</scope>
    <source>
        <strain evidence="2 3">OG2</strain>
    </source>
</reference>
<dbReference type="PANTHER" id="PTHR13622">
    <property type="entry name" value="THIAMIN PYROPHOSPHOKINASE"/>
    <property type="match status" value="1"/>
</dbReference>
<evidence type="ECO:0000259" key="1">
    <source>
        <dbReference type="PROSITE" id="PS51462"/>
    </source>
</evidence>
<dbReference type="Gene3D" id="3.90.79.10">
    <property type="entry name" value="Nucleoside Triphosphate Pyrophosphohydrolase"/>
    <property type="match status" value="1"/>
</dbReference>
<proteinExistence type="predicted"/>
<dbReference type="PANTHER" id="PTHR13622:SF8">
    <property type="entry name" value="THIAMIN PYROPHOSPHOKINASE 1"/>
    <property type="match status" value="1"/>
</dbReference>
<dbReference type="SUPFAM" id="SSF55811">
    <property type="entry name" value="Nudix"/>
    <property type="match status" value="1"/>
</dbReference>
<dbReference type="Proteomes" id="UP000750334">
    <property type="component" value="Unassembled WGS sequence"/>
</dbReference>
<dbReference type="Pfam" id="PF15916">
    <property type="entry name" value="DUF4743"/>
    <property type="match status" value="1"/>
</dbReference>
<sequence length="345" mass="40253">MVVVKFDSNNKEILVRTENDESRGFSFLEIIDRVDKLSPALMETDDFKTNLYYLETHMHARIGFICKFILTKMIETCPDLMEKTFEVNHTNYSLTFRSNDFETRNSQIDKIARFLRDNSDIEDLKGWRDERYAVWSPDKKPYVLIERSMAGPLGIITYGVHINGYFLTSNTNEIRFWVPRRSATKPTWPYMLDNMVAGGIGYPYGIHETVIKESMEEACLPKDIVERSIFNAGVVSYLFYQGGKDETEKFNNRQSYIVGEVEYVYDLKLDENIVPKPNDGEVDSFNLFNLQRVVTALQNAEFKPNCALVMVDFLIRHGYISPENEPNYLEIVNRMHRKMPFPTRN</sequence>